<name>A0A7X9WAA6_STACP</name>
<dbReference type="InterPro" id="IPR003488">
    <property type="entry name" value="DprA"/>
</dbReference>
<dbReference type="Gene3D" id="3.40.50.450">
    <property type="match status" value="1"/>
</dbReference>
<dbReference type="EMBL" id="JABBMI010000058">
    <property type="protein sequence ID" value="NMK54416.1"/>
    <property type="molecule type" value="Genomic_DNA"/>
</dbReference>
<dbReference type="InterPro" id="IPR057666">
    <property type="entry name" value="DrpA_SLOG"/>
</dbReference>
<reference evidence="5 6" key="1">
    <citation type="submission" date="2020-04" db="EMBL/GenBank/DDBJ databases">
        <title>The Epidemiology and Molecular Characteristics of Linezolid-Resistant Staphylococcus capitis in Huashan Hospital, Shanghai.</title>
        <authorList>
            <person name="Ding L."/>
            <person name="Li P."/>
            <person name="Yang Y."/>
            <person name="Lin D."/>
            <person name="Xu X."/>
        </authorList>
    </citation>
    <scope>NUCLEOTIDE SEQUENCE [LARGE SCALE GENOMIC DNA]</scope>
    <source>
        <strain evidence="4 6">12-86</strain>
        <strain evidence="3 5">17-84</strain>
    </source>
</reference>
<proteinExistence type="inferred from homology"/>
<dbReference type="SUPFAM" id="SSF102405">
    <property type="entry name" value="MCP/YpsA-like"/>
    <property type="match status" value="1"/>
</dbReference>
<organism evidence="4 6">
    <name type="scientific">Staphylococcus capitis</name>
    <dbReference type="NCBI Taxonomy" id="29388"/>
    <lineage>
        <taxon>Bacteria</taxon>
        <taxon>Bacillati</taxon>
        <taxon>Bacillota</taxon>
        <taxon>Bacilli</taxon>
        <taxon>Bacillales</taxon>
        <taxon>Staphylococcaceae</taxon>
        <taxon>Staphylococcus</taxon>
    </lineage>
</organism>
<comment type="caution">
    <text evidence="4">The sequence shown here is derived from an EMBL/GenBank/DDBJ whole genome shotgun (WGS) entry which is preliminary data.</text>
</comment>
<dbReference type="Proteomes" id="UP000538955">
    <property type="component" value="Unassembled WGS sequence"/>
</dbReference>
<comment type="similarity">
    <text evidence="1">Belongs to the DprA/Smf family.</text>
</comment>
<accession>A0A7X9WAA6</accession>
<evidence type="ECO:0000313" key="6">
    <source>
        <dbReference type="Proteomes" id="UP000550736"/>
    </source>
</evidence>
<dbReference type="Proteomes" id="UP000550736">
    <property type="component" value="Unassembled WGS sequence"/>
</dbReference>
<dbReference type="EMBL" id="JABBLX010000001">
    <property type="protein sequence ID" value="NMK96808.1"/>
    <property type="molecule type" value="Genomic_DNA"/>
</dbReference>
<dbReference type="AlphaFoldDB" id="A0A7X9WAA6"/>
<evidence type="ECO:0000259" key="2">
    <source>
        <dbReference type="Pfam" id="PF02481"/>
    </source>
</evidence>
<feature type="domain" description="Smf/DprA SLOG" evidence="2">
    <location>
        <begin position="78"/>
        <end position="287"/>
    </location>
</feature>
<protein>
    <submittedName>
        <fullName evidence="4">DNA-protecting protein DprA</fullName>
    </submittedName>
</protein>
<dbReference type="NCBIfam" id="TIGR00732">
    <property type="entry name" value="dprA"/>
    <property type="match status" value="1"/>
</dbReference>
<dbReference type="RefSeq" id="WP_002436358.1">
    <property type="nucleotide sequence ID" value="NZ_AP014956.1"/>
</dbReference>
<gene>
    <name evidence="4" type="primary">dprA</name>
    <name evidence="4" type="ORF">HHM13_01660</name>
    <name evidence="3" type="ORF">HHM24_06540</name>
</gene>
<dbReference type="Pfam" id="PF02481">
    <property type="entry name" value="DNA_processg_A"/>
    <property type="match status" value="1"/>
</dbReference>
<evidence type="ECO:0000313" key="3">
    <source>
        <dbReference type="EMBL" id="NMK54416.1"/>
    </source>
</evidence>
<keyword evidence="5" id="KW-1185">Reference proteome</keyword>
<evidence type="ECO:0000313" key="4">
    <source>
        <dbReference type="EMBL" id="NMK96808.1"/>
    </source>
</evidence>
<evidence type="ECO:0000313" key="5">
    <source>
        <dbReference type="Proteomes" id="UP000538955"/>
    </source>
</evidence>
<evidence type="ECO:0000256" key="1">
    <source>
        <dbReference type="ARBA" id="ARBA00006525"/>
    </source>
</evidence>
<dbReference type="GO" id="GO:0009294">
    <property type="term" value="P:DNA-mediated transformation"/>
    <property type="evidence" value="ECO:0007669"/>
    <property type="project" value="InterPro"/>
</dbReference>
<sequence>MIQHTLLKLYWANFATTQVHQFIKEYPEVISENALIQNEMIEDWAKRQTSSTVRRKLSLFKSLNTEVIFQEMTKMNLKYLTYFDKHYPQLLKEIYDFPYVIFYKGNKQLFNCPHTLAVIGSRKSTLYTTQALEYLFPSFKSLKMTIISGLAYGADSIAHQVALKNKLPTIGVLGFGHSYHYPKSSLKTRENIERKGLVISEYPPHSPITRYKFPERNRLISGLARGLLITEAEKISGSQITVDCALEQNRNVYVLPGSMFNPMTKSNLLRLQEGAQVVLDESSILSDYIF</sequence>
<dbReference type="PANTHER" id="PTHR43022:SF1">
    <property type="entry name" value="PROTEIN SMF"/>
    <property type="match status" value="1"/>
</dbReference>
<dbReference type="PANTHER" id="PTHR43022">
    <property type="entry name" value="PROTEIN SMF"/>
    <property type="match status" value="1"/>
</dbReference>